<organism evidence="2 3">
    <name type="scientific">Nocardia uniformis</name>
    <dbReference type="NCBI Taxonomy" id="53432"/>
    <lineage>
        <taxon>Bacteria</taxon>
        <taxon>Bacillati</taxon>
        <taxon>Actinomycetota</taxon>
        <taxon>Actinomycetes</taxon>
        <taxon>Mycobacteriales</taxon>
        <taxon>Nocardiaceae</taxon>
        <taxon>Nocardia</taxon>
    </lineage>
</organism>
<evidence type="ECO:0000313" key="3">
    <source>
        <dbReference type="Proteomes" id="UP000586827"/>
    </source>
</evidence>
<feature type="transmembrane region" description="Helical" evidence="1">
    <location>
        <begin position="201"/>
        <end position="219"/>
    </location>
</feature>
<reference evidence="2 3" key="1">
    <citation type="submission" date="2020-05" db="EMBL/GenBank/DDBJ databases">
        <title>MicrobeNet Type strains.</title>
        <authorList>
            <person name="Nicholson A.C."/>
        </authorList>
    </citation>
    <scope>NUCLEOTIDE SEQUENCE [LARGE SCALE GENOMIC DNA]</scope>
    <source>
        <strain evidence="2 3">JCM 3224</strain>
    </source>
</reference>
<comment type="caution">
    <text evidence="2">The sequence shown here is derived from an EMBL/GenBank/DDBJ whole genome shotgun (WGS) entry which is preliminary data.</text>
</comment>
<keyword evidence="3" id="KW-1185">Reference proteome</keyword>
<keyword evidence="1" id="KW-0472">Membrane</keyword>
<name>A0A849BRQ9_9NOCA</name>
<feature type="transmembrane region" description="Helical" evidence="1">
    <location>
        <begin position="441"/>
        <end position="461"/>
    </location>
</feature>
<evidence type="ECO:0000256" key="1">
    <source>
        <dbReference type="SAM" id="Phobius"/>
    </source>
</evidence>
<accession>A0A849BRQ9</accession>
<keyword evidence="1" id="KW-0812">Transmembrane</keyword>
<proteinExistence type="predicted"/>
<dbReference type="EMBL" id="JABELX010000001">
    <property type="protein sequence ID" value="NNH69303.1"/>
    <property type="molecule type" value="Genomic_DNA"/>
</dbReference>
<feature type="transmembrane region" description="Helical" evidence="1">
    <location>
        <begin position="95"/>
        <end position="115"/>
    </location>
</feature>
<dbReference type="RefSeq" id="WP_067525358.1">
    <property type="nucleotide sequence ID" value="NZ_JABELX010000001.1"/>
</dbReference>
<feature type="transmembrane region" description="Helical" evidence="1">
    <location>
        <begin position="512"/>
        <end position="532"/>
    </location>
</feature>
<dbReference type="AlphaFoldDB" id="A0A849BRQ9"/>
<feature type="transmembrane region" description="Helical" evidence="1">
    <location>
        <begin position="305"/>
        <end position="322"/>
    </location>
</feature>
<gene>
    <name evidence="2" type="ORF">HLB23_05360</name>
</gene>
<feature type="transmembrane region" description="Helical" evidence="1">
    <location>
        <begin position="350"/>
        <end position="373"/>
    </location>
</feature>
<keyword evidence="1" id="KW-1133">Transmembrane helix</keyword>
<sequence>MIGSLVVRDPLRELTAGVGTLLRFALRRERFTLPCWVLGVALLLASQSVGSQRLYETPAQLARLRETMGGNAAMVAMGGPARLLETIGGEVLFEVFAYLAIVIALMNMFVVGRHTRTDEESGRAELIRSARVGRRAPVVAALTLAALADFVVAVVIFAVAAGTGLPAHGSLLLAIALAGLGITFAALTAVVAQLFEYPRGVYGSVSLLLAAAYVLRAVGDVGDGTLSWLSPIGWGQRSYPYVDNRWWPVGLFAGASAVLIAIAFILLERRDFGAGLLRHGTGRSTASWAFRSPLALAWRIQRGSLIGWSAGVFVLCAAYGSFADSIEEFLADYPEIAAYLPGGIADAVDAYLALSLSIGALLTAAYAIVIVLRAHTEEVTGRAEPILAASVGRIGWFAGHLSVALIGSAAVLAAGGIGAGLSYGLAIGDLGQVPRVTGAALAYLPAVWIVIAVAVAAYGILPRAVPAIAWAFFVYCLVALLFTESFDLPAWFDDASPLSHTPRAPLEQVGPGVVLTLLMIASAGIAAGLAGLRRRDFGG</sequence>
<feature type="transmembrane region" description="Helical" evidence="1">
    <location>
        <begin position="468"/>
        <end position="492"/>
    </location>
</feature>
<feature type="transmembrane region" description="Helical" evidence="1">
    <location>
        <begin position="394"/>
        <end position="421"/>
    </location>
</feature>
<protein>
    <submittedName>
        <fullName evidence="2">ABC transporter permease</fullName>
    </submittedName>
</protein>
<feature type="transmembrane region" description="Helical" evidence="1">
    <location>
        <begin position="136"/>
        <end position="159"/>
    </location>
</feature>
<feature type="transmembrane region" description="Helical" evidence="1">
    <location>
        <begin position="246"/>
        <end position="267"/>
    </location>
</feature>
<feature type="transmembrane region" description="Helical" evidence="1">
    <location>
        <begin position="171"/>
        <end position="194"/>
    </location>
</feature>
<evidence type="ECO:0000313" key="2">
    <source>
        <dbReference type="EMBL" id="NNH69303.1"/>
    </source>
</evidence>
<dbReference type="Proteomes" id="UP000586827">
    <property type="component" value="Unassembled WGS sequence"/>
</dbReference>